<name>A0A7G1H3E4_9BACT</name>
<keyword evidence="2" id="KW-1133">Transmembrane helix</keyword>
<proteinExistence type="predicted"/>
<protein>
    <submittedName>
        <fullName evidence="3">Uncharacterized protein</fullName>
    </submittedName>
</protein>
<evidence type="ECO:0000313" key="3">
    <source>
        <dbReference type="EMBL" id="BCB96699.1"/>
    </source>
</evidence>
<keyword evidence="2" id="KW-0472">Membrane</keyword>
<evidence type="ECO:0000256" key="2">
    <source>
        <dbReference type="SAM" id="Phobius"/>
    </source>
</evidence>
<feature type="coiled-coil region" evidence="1">
    <location>
        <begin position="190"/>
        <end position="281"/>
    </location>
</feature>
<dbReference type="AlphaFoldDB" id="A0A7G1H3E4"/>
<evidence type="ECO:0000313" key="4">
    <source>
        <dbReference type="Proteomes" id="UP000516360"/>
    </source>
</evidence>
<dbReference type="Proteomes" id="UP000516360">
    <property type="component" value="Chromosome"/>
</dbReference>
<evidence type="ECO:0000256" key="1">
    <source>
        <dbReference type="SAM" id="Coils"/>
    </source>
</evidence>
<sequence length="286" mass="33693">MPMKITIDALHLLLLGEISLILLIMTVFLFVRNRRHKSLYQKVLKELSEIKSREQEAVYQQETKVADEVAQVETPPAEEKHMEMPEEKPAVSEAFEMPQSVDETVDEGSLIGKINKLQKIVNFQKDKIVDLMCYKDILEGAQRKLSSVQSGYQELRDRFIKLFGDPPENKSVADAMEVFENNNKELSSYIEILAKENETLAEKFARWENELKQIWETVEKSEIVDEGQYSERLEEIMREKEELVARLKEFEDKLQEKTKVFDEMQKQYEDLEKEYMILYRQQQQQG</sequence>
<keyword evidence="1" id="KW-0175">Coiled coil</keyword>
<keyword evidence="4" id="KW-1185">Reference proteome</keyword>
<organism evidence="3 4">
    <name type="scientific">Dissulfurispira thermophila</name>
    <dbReference type="NCBI Taxonomy" id="2715679"/>
    <lineage>
        <taxon>Bacteria</taxon>
        <taxon>Pseudomonadati</taxon>
        <taxon>Nitrospirota</taxon>
        <taxon>Thermodesulfovibrionia</taxon>
        <taxon>Thermodesulfovibrionales</taxon>
        <taxon>Dissulfurispiraceae</taxon>
        <taxon>Dissulfurispira</taxon>
    </lineage>
</organism>
<accession>A0A7G1H3E4</accession>
<gene>
    <name evidence="3" type="ORF">JZK55_16210</name>
</gene>
<feature type="transmembrane region" description="Helical" evidence="2">
    <location>
        <begin position="12"/>
        <end position="31"/>
    </location>
</feature>
<keyword evidence="2" id="KW-0812">Transmembrane</keyword>
<dbReference type="EMBL" id="AP022873">
    <property type="protein sequence ID" value="BCB96699.1"/>
    <property type="molecule type" value="Genomic_DNA"/>
</dbReference>
<dbReference type="RefSeq" id="WP_203471882.1">
    <property type="nucleotide sequence ID" value="NZ_AP022873.1"/>
</dbReference>
<dbReference type="KEGG" id="dtp:JZK55_16210"/>
<reference evidence="3 4" key="1">
    <citation type="submission" date="2020-03" db="EMBL/GenBank/DDBJ databases">
        <title>Complete genome sequences of two sulfur-disproportionating bacterial strains T55J and Mzg5.</title>
        <authorList>
            <person name="Umezawa K."/>
            <person name="Kojima H."/>
            <person name="Kato Y."/>
            <person name="Fukui M."/>
        </authorList>
    </citation>
    <scope>NUCLEOTIDE SEQUENCE [LARGE SCALE GENOMIC DNA]</scope>
    <source>
        <strain evidence="3 4">T55J</strain>
    </source>
</reference>